<name>A4J6I4_DESRM</name>
<dbReference type="Proteomes" id="UP000001556">
    <property type="component" value="Chromosome"/>
</dbReference>
<organism evidence="1 2">
    <name type="scientific">Desulforamulus reducens (strain ATCC BAA-1160 / DSM 100696 / MI-1)</name>
    <name type="common">Desulfotomaculum reducens</name>
    <dbReference type="NCBI Taxonomy" id="349161"/>
    <lineage>
        <taxon>Bacteria</taxon>
        <taxon>Bacillati</taxon>
        <taxon>Bacillota</taxon>
        <taxon>Clostridia</taxon>
        <taxon>Eubacteriales</taxon>
        <taxon>Peptococcaceae</taxon>
        <taxon>Desulforamulus</taxon>
    </lineage>
</organism>
<protein>
    <recommendedName>
        <fullName evidence="3">YkgJ family cysteine cluster protein</fullName>
    </recommendedName>
</protein>
<dbReference type="InterPro" id="IPR005358">
    <property type="entry name" value="Puta_zinc/iron-chelating_dom"/>
</dbReference>
<keyword evidence="2" id="KW-1185">Reference proteome</keyword>
<gene>
    <name evidence="1" type="ordered locus">Dred_2170</name>
</gene>
<accession>A4J6I4</accession>
<dbReference type="AlphaFoldDB" id="A4J6I4"/>
<dbReference type="HOGENOM" id="CLU_1188407_0_0_9"/>
<dbReference type="KEGG" id="drm:Dred_2170"/>
<dbReference type="RefSeq" id="WP_011878489.1">
    <property type="nucleotide sequence ID" value="NC_009253.1"/>
</dbReference>
<evidence type="ECO:0000313" key="2">
    <source>
        <dbReference type="Proteomes" id="UP000001556"/>
    </source>
</evidence>
<dbReference type="eggNOG" id="COG0727">
    <property type="taxonomic scope" value="Bacteria"/>
</dbReference>
<dbReference type="EMBL" id="CP000612">
    <property type="protein sequence ID" value="ABO50687.1"/>
    <property type="molecule type" value="Genomic_DNA"/>
</dbReference>
<dbReference type="OrthoDB" id="277831at2"/>
<reference evidence="1 2" key="1">
    <citation type="submission" date="2007-03" db="EMBL/GenBank/DDBJ databases">
        <title>Complete sequence of Desulfotomaculum reducens MI-1.</title>
        <authorList>
            <consortium name="US DOE Joint Genome Institute"/>
            <person name="Copeland A."/>
            <person name="Lucas S."/>
            <person name="Lapidus A."/>
            <person name="Barry K."/>
            <person name="Detter J.C."/>
            <person name="Glavina del Rio T."/>
            <person name="Hammon N."/>
            <person name="Israni S."/>
            <person name="Dalin E."/>
            <person name="Tice H."/>
            <person name="Pitluck S."/>
            <person name="Sims D."/>
            <person name="Brettin T."/>
            <person name="Bruce D."/>
            <person name="Han C."/>
            <person name="Tapia R."/>
            <person name="Schmutz J."/>
            <person name="Larimer F."/>
            <person name="Land M."/>
            <person name="Hauser L."/>
            <person name="Kyrpides N."/>
            <person name="Kim E."/>
            <person name="Tebo B.M."/>
            <person name="Richardson P."/>
        </authorList>
    </citation>
    <scope>NUCLEOTIDE SEQUENCE [LARGE SCALE GENOMIC DNA]</scope>
    <source>
        <strain evidence="1 2">MI-1</strain>
    </source>
</reference>
<dbReference type="Pfam" id="PF03692">
    <property type="entry name" value="CxxCxxCC"/>
    <property type="match status" value="1"/>
</dbReference>
<evidence type="ECO:0008006" key="3">
    <source>
        <dbReference type="Google" id="ProtNLM"/>
    </source>
</evidence>
<evidence type="ECO:0000313" key="1">
    <source>
        <dbReference type="EMBL" id="ABO50687.1"/>
    </source>
</evidence>
<proteinExistence type="predicted"/>
<sequence>MKVKVFIKNKDVYDLQILDETASVQDYLDAINKFIDENTNPPCRGCDECCWERIPLTSIDVLNYINQLGGALVLDNEWPLLDFLDQYTYIYAEGGAVDISLGFTQEGACHFLDQEQHICGSYTARSLVCQSFICMESTKSAQDFRSELVNTGMDELVRLWMSQCKDAGIRLFYHEEYQASPQGEDYPENGFTGKKTYKDVLLKEVCSLEVWNNIYKENSQKL</sequence>